<feature type="domain" description="ABC transporter" evidence="8">
    <location>
        <begin position="44"/>
        <end position="295"/>
    </location>
</feature>
<dbReference type="Proteomes" id="UP000593594">
    <property type="component" value="Chromosome"/>
</dbReference>
<keyword evidence="4" id="KW-1003">Cell membrane</keyword>
<name>A0A7S8HCU5_9HYPH</name>
<reference evidence="9 10" key="1">
    <citation type="submission" date="2020-06" db="EMBL/GenBank/DDBJ databases">
        <title>Genome sequence of 2 isolates from Red Sea Mangroves.</title>
        <authorList>
            <person name="Sefrji F."/>
            <person name="Michoud G."/>
            <person name="Merlino G."/>
            <person name="Daffonchio D."/>
        </authorList>
    </citation>
    <scope>NUCLEOTIDE SEQUENCE [LARGE SCALE GENOMIC DNA]</scope>
    <source>
        <strain evidence="9 10">R1DC25</strain>
    </source>
</reference>
<proteinExistence type="inferred from homology"/>
<dbReference type="FunFam" id="3.40.50.300:FF:000016">
    <property type="entry name" value="Oligopeptide ABC transporter ATP-binding component"/>
    <property type="match status" value="1"/>
</dbReference>
<keyword evidence="3" id="KW-0813">Transport</keyword>
<dbReference type="PROSITE" id="PS50893">
    <property type="entry name" value="ABC_TRANSPORTER_2"/>
    <property type="match status" value="1"/>
</dbReference>
<evidence type="ECO:0000313" key="10">
    <source>
        <dbReference type="Proteomes" id="UP000593594"/>
    </source>
</evidence>
<keyword evidence="10" id="KW-1185">Reference proteome</keyword>
<dbReference type="NCBIfam" id="TIGR01727">
    <property type="entry name" value="oligo_HPY"/>
    <property type="match status" value="1"/>
</dbReference>
<protein>
    <submittedName>
        <fullName evidence="9">ABC transporter ATP-binding protein</fullName>
    </submittedName>
</protein>
<dbReference type="Gene3D" id="3.40.50.300">
    <property type="entry name" value="P-loop containing nucleotide triphosphate hydrolases"/>
    <property type="match status" value="1"/>
</dbReference>
<dbReference type="InterPro" id="IPR027417">
    <property type="entry name" value="P-loop_NTPase"/>
</dbReference>
<evidence type="ECO:0000259" key="8">
    <source>
        <dbReference type="PROSITE" id="PS50893"/>
    </source>
</evidence>
<evidence type="ECO:0000256" key="1">
    <source>
        <dbReference type="ARBA" id="ARBA00004417"/>
    </source>
</evidence>
<sequence>MVVLRLSGLRHPGRRLRLQPVRRRPARHPRPEGERPVTTDTTVLDIHDLGIDLPTFQGDVAALNGVSLAVKAGEIVGLVGESGSGKSVTAMMAMRLIEEKAYRVRSGRIAILGRDVLAMSERELSRMRARDAAMIFQEPMTALNPTRRIGDQMCEVIRQHRDIDRAGAKRLAADLLREVQLGDAEQTLGKYPFELSGGMRQRVLIAMAYSCNPKLIIADEPTTALDVTVQKQILLLLRRMAEKTGSGVLLITHDLAVVSQICHRVYVLYAGSVMETGATRDIIHAPRHPYTSALLKALPDQGTPREPLPSIPGTVPDPRALPAGCLFANRCERRLARCDERPPLFKSGTREVACWLEARESEESER</sequence>
<dbReference type="Pfam" id="PF00005">
    <property type="entry name" value="ABC_tran"/>
    <property type="match status" value="1"/>
</dbReference>
<organism evidence="9 10">
    <name type="scientific">Kaustia mangrovi</name>
    <dbReference type="NCBI Taxonomy" id="2593653"/>
    <lineage>
        <taxon>Bacteria</taxon>
        <taxon>Pseudomonadati</taxon>
        <taxon>Pseudomonadota</taxon>
        <taxon>Alphaproteobacteria</taxon>
        <taxon>Hyphomicrobiales</taxon>
        <taxon>Parvibaculaceae</taxon>
        <taxon>Kaustia</taxon>
    </lineage>
</organism>
<accession>A0A7S8HCU5</accession>
<dbReference type="GO" id="GO:0005886">
    <property type="term" value="C:plasma membrane"/>
    <property type="evidence" value="ECO:0007669"/>
    <property type="project" value="UniProtKB-SubCell"/>
</dbReference>
<evidence type="ECO:0000313" key="9">
    <source>
        <dbReference type="EMBL" id="QPC44097.1"/>
    </source>
</evidence>
<keyword evidence="7" id="KW-0472">Membrane</keyword>
<dbReference type="PANTHER" id="PTHR43297">
    <property type="entry name" value="OLIGOPEPTIDE TRANSPORT ATP-BINDING PROTEIN APPD"/>
    <property type="match status" value="1"/>
</dbReference>
<dbReference type="PROSITE" id="PS00211">
    <property type="entry name" value="ABC_TRANSPORTER_1"/>
    <property type="match status" value="1"/>
</dbReference>
<keyword evidence="6 9" id="KW-0067">ATP-binding</keyword>
<dbReference type="KEGG" id="kmn:HW532_16200"/>
<evidence type="ECO:0000256" key="3">
    <source>
        <dbReference type="ARBA" id="ARBA00022448"/>
    </source>
</evidence>
<dbReference type="GO" id="GO:0016887">
    <property type="term" value="F:ATP hydrolysis activity"/>
    <property type="evidence" value="ECO:0007669"/>
    <property type="project" value="InterPro"/>
</dbReference>
<dbReference type="InterPro" id="IPR017871">
    <property type="entry name" value="ABC_transporter-like_CS"/>
</dbReference>
<comment type="subcellular location">
    <subcellularLocation>
        <location evidence="1">Cell inner membrane</location>
        <topology evidence="1">Peripheral membrane protein</topology>
    </subcellularLocation>
</comment>
<dbReference type="EMBL" id="CP058214">
    <property type="protein sequence ID" value="QPC44097.1"/>
    <property type="molecule type" value="Genomic_DNA"/>
</dbReference>
<dbReference type="Pfam" id="PF08352">
    <property type="entry name" value="oligo_HPY"/>
    <property type="match status" value="1"/>
</dbReference>
<dbReference type="SMART" id="SM00382">
    <property type="entry name" value="AAA"/>
    <property type="match status" value="1"/>
</dbReference>
<evidence type="ECO:0000256" key="4">
    <source>
        <dbReference type="ARBA" id="ARBA00022475"/>
    </source>
</evidence>
<dbReference type="GO" id="GO:0015833">
    <property type="term" value="P:peptide transport"/>
    <property type="evidence" value="ECO:0007669"/>
    <property type="project" value="InterPro"/>
</dbReference>
<comment type="similarity">
    <text evidence="2">Belongs to the ABC transporter superfamily.</text>
</comment>
<evidence type="ECO:0000256" key="6">
    <source>
        <dbReference type="ARBA" id="ARBA00022840"/>
    </source>
</evidence>
<evidence type="ECO:0000256" key="5">
    <source>
        <dbReference type="ARBA" id="ARBA00022741"/>
    </source>
</evidence>
<dbReference type="GO" id="GO:0005524">
    <property type="term" value="F:ATP binding"/>
    <property type="evidence" value="ECO:0007669"/>
    <property type="project" value="UniProtKB-KW"/>
</dbReference>
<dbReference type="SUPFAM" id="SSF52540">
    <property type="entry name" value="P-loop containing nucleoside triphosphate hydrolases"/>
    <property type="match status" value="1"/>
</dbReference>
<keyword evidence="5" id="KW-0547">Nucleotide-binding</keyword>
<evidence type="ECO:0000256" key="7">
    <source>
        <dbReference type="ARBA" id="ARBA00023136"/>
    </source>
</evidence>
<dbReference type="AlphaFoldDB" id="A0A7S8HCU5"/>
<evidence type="ECO:0000256" key="2">
    <source>
        <dbReference type="ARBA" id="ARBA00005417"/>
    </source>
</evidence>
<gene>
    <name evidence="9" type="ORF">HW532_16200</name>
</gene>
<dbReference type="GO" id="GO:0055085">
    <property type="term" value="P:transmembrane transport"/>
    <property type="evidence" value="ECO:0007669"/>
    <property type="project" value="UniProtKB-ARBA"/>
</dbReference>
<dbReference type="CDD" id="cd03257">
    <property type="entry name" value="ABC_NikE_OppD_transporters"/>
    <property type="match status" value="1"/>
</dbReference>
<dbReference type="InterPro" id="IPR003593">
    <property type="entry name" value="AAA+_ATPase"/>
</dbReference>
<dbReference type="InterPro" id="IPR050388">
    <property type="entry name" value="ABC_Ni/Peptide_Import"/>
</dbReference>
<dbReference type="InterPro" id="IPR013563">
    <property type="entry name" value="Oligopep_ABC_C"/>
</dbReference>
<dbReference type="PANTHER" id="PTHR43297:SF7">
    <property type="entry name" value="D,D-DIPEPTIDE TRANSPORT ATP-BINDING PROTEIN DDPD-RELATED"/>
    <property type="match status" value="1"/>
</dbReference>
<dbReference type="InterPro" id="IPR003439">
    <property type="entry name" value="ABC_transporter-like_ATP-bd"/>
</dbReference>